<evidence type="ECO:0000313" key="1">
    <source>
        <dbReference type="EMBL" id="MDR6891420.1"/>
    </source>
</evidence>
<dbReference type="EMBL" id="JAVDUI010000001">
    <property type="protein sequence ID" value="MDR6891420.1"/>
    <property type="molecule type" value="Genomic_DNA"/>
</dbReference>
<dbReference type="RefSeq" id="WP_309849194.1">
    <property type="nucleotide sequence ID" value="NZ_BAAAIU010000024.1"/>
</dbReference>
<dbReference type="AlphaFoldDB" id="A0AAE3YDY9"/>
<reference evidence="1" key="1">
    <citation type="submission" date="2023-07" db="EMBL/GenBank/DDBJ databases">
        <title>Sequencing the genomes of 1000 actinobacteria strains.</title>
        <authorList>
            <person name="Klenk H.-P."/>
        </authorList>
    </citation>
    <scope>NUCLEOTIDE SEQUENCE</scope>
    <source>
        <strain evidence="1">DSM 13988</strain>
    </source>
</reference>
<dbReference type="Proteomes" id="UP001247307">
    <property type="component" value="Unassembled WGS sequence"/>
</dbReference>
<evidence type="ECO:0008006" key="3">
    <source>
        <dbReference type="Google" id="ProtNLM"/>
    </source>
</evidence>
<evidence type="ECO:0000313" key="2">
    <source>
        <dbReference type="Proteomes" id="UP001247307"/>
    </source>
</evidence>
<name>A0AAE3YDY9_9MICC</name>
<accession>A0AAE3YDY9</accession>
<sequence length="108" mass="11768">MWNRPLFRSRVSGCSPRRRLLALRRRGADDDGPPARFHTVREGEGLWSVAAAALGPRASATDIATYWPLVHEANREVIGPDPRVLPAGALLFLPTPDSASWPRGGSES</sequence>
<proteinExistence type="predicted"/>
<keyword evidence="2" id="KW-1185">Reference proteome</keyword>
<organism evidence="1 2">
    <name type="scientific">Falsarthrobacter nasiphocae</name>
    <dbReference type="NCBI Taxonomy" id="189863"/>
    <lineage>
        <taxon>Bacteria</taxon>
        <taxon>Bacillati</taxon>
        <taxon>Actinomycetota</taxon>
        <taxon>Actinomycetes</taxon>
        <taxon>Micrococcales</taxon>
        <taxon>Micrococcaceae</taxon>
        <taxon>Falsarthrobacter</taxon>
    </lineage>
</organism>
<protein>
    <recommendedName>
        <fullName evidence="3">LysM domain-containing protein</fullName>
    </recommendedName>
</protein>
<gene>
    <name evidence="1" type="ORF">J2S35_000360</name>
</gene>
<comment type="caution">
    <text evidence="1">The sequence shown here is derived from an EMBL/GenBank/DDBJ whole genome shotgun (WGS) entry which is preliminary data.</text>
</comment>